<feature type="compositionally biased region" description="Polar residues" evidence="6">
    <location>
        <begin position="307"/>
        <end position="322"/>
    </location>
</feature>
<dbReference type="Pfam" id="PF08880">
    <property type="entry name" value="QLQ"/>
    <property type="match status" value="1"/>
</dbReference>
<feature type="domain" description="WRC" evidence="8">
    <location>
        <begin position="246"/>
        <end position="290"/>
    </location>
</feature>
<dbReference type="GO" id="GO:0006351">
    <property type="term" value="P:DNA-templated transcription"/>
    <property type="evidence" value="ECO:0007669"/>
    <property type="project" value="UniProtKB-UniRule"/>
</dbReference>
<dbReference type="InterPro" id="IPR014977">
    <property type="entry name" value="WRC_dom"/>
</dbReference>
<dbReference type="OMA" id="KRWRCAK"/>
<comment type="domain">
    <text evidence="5">The QLQ domain and WRC domain may be involved in protein-protein interaction and DNA-binding, respectively.</text>
</comment>
<dbReference type="SMART" id="SM00951">
    <property type="entry name" value="QLQ"/>
    <property type="match status" value="1"/>
</dbReference>
<dbReference type="PROSITE" id="PS51667">
    <property type="entry name" value="WRC"/>
    <property type="match status" value="2"/>
</dbReference>
<dbReference type="OrthoDB" id="1927209at2759"/>
<dbReference type="Pfam" id="PF08879">
    <property type="entry name" value="WRC"/>
    <property type="match status" value="2"/>
</dbReference>
<reference evidence="9 10" key="1">
    <citation type="submission" date="2020-04" db="EMBL/GenBank/DDBJ databases">
        <title>Plant Genome Project.</title>
        <authorList>
            <person name="Zhang R.-G."/>
        </authorList>
    </citation>
    <scope>NUCLEOTIDE SEQUENCE [LARGE SCALE GENOMIC DNA]</scope>
    <source>
        <strain evidence="9">YNK0</strain>
        <tissue evidence="9">Leaf</tissue>
    </source>
</reference>
<organism evidence="9 10">
    <name type="scientific">Tetracentron sinense</name>
    <name type="common">Spur-leaf</name>
    <dbReference type="NCBI Taxonomy" id="13715"/>
    <lineage>
        <taxon>Eukaryota</taxon>
        <taxon>Viridiplantae</taxon>
        <taxon>Streptophyta</taxon>
        <taxon>Embryophyta</taxon>
        <taxon>Tracheophyta</taxon>
        <taxon>Spermatophyta</taxon>
        <taxon>Magnoliopsida</taxon>
        <taxon>Trochodendrales</taxon>
        <taxon>Trochodendraceae</taxon>
        <taxon>Tetracentron</taxon>
    </lineage>
</organism>
<evidence type="ECO:0000313" key="10">
    <source>
        <dbReference type="Proteomes" id="UP000655225"/>
    </source>
</evidence>
<keyword evidence="3 5" id="KW-0539">Nucleus</keyword>
<evidence type="ECO:0000256" key="5">
    <source>
        <dbReference type="RuleBase" id="RU367127"/>
    </source>
</evidence>
<keyword evidence="5" id="KW-0804">Transcription</keyword>
<dbReference type="PANTHER" id="PTHR31602">
    <property type="entry name" value="GROWTH-REGULATING FACTOR 5"/>
    <property type="match status" value="1"/>
</dbReference>
<evidence type="ECO:0000256" key="2">
    <source>
        <dbReference type="ARBA" id="ARBA00008122"/>
    </source>
</evidence>
<dbReference type="EMBL" id="JABCRI010000022">
    <property type="protein sequence ID" value="KAF8379345.1"/>
    <property type="molecule type" value="Genomic_DNA"/>
</dbReference>
<feature type="domain" description="QLQ" evidence="7">
    <location>
        <begin position="43"/>
        <end position="78"/>
    </location>
</feature>
<keyword evidence="10" id="KW-1185">Reference proteome</keyword>
<dbReference type="GO" id="GO:0005524">
    <property type="term" value="F:ATP binding"/>
    <property type="evidence" value="ECO:0007669"/>
    <property type="project" value="UniProtKB-UniRule"/>
</dbReference>
<feature type="region of interest" description="Disordered" evidence="6">
    <location>
        <begin position="278"/>
        <end position="325"/>
    </location>
</feature>
<protein>
    <recommendedName>
        <fullName evidence="5">Growth-regulating factor</fullName>
    </recommendedName>
</protein>
<keyword evidence="5" id="KW-0805">Transcription regulation</keyword>
<dbReference type="GO" id="GO:0005634">
    <property type="term" value="C:nucleus"/>
    <property type="evidence" value="ECO:0007669"/>
    <property type="project" value="UniProtKB-SubCell"/>
</dbReference>
<dbReference type="GO" id="GO:0006355">
    <property type="term" value="P:regulation of DNA-templated transcription"/>
    <property type="evidence" value="ECO:0007669"/>
    <property type="project" value="InterPro"/>
</dbReference>
<keyword evidence="5" id="KW-0010">Activator</keyword>
<evidence type="ECO:0000256" key="1">
    <source>
        <dbReference type="ARBA" id="ARBA00004123"/>
    </source>
</evidence>
<evidence type="ECO:0000259" key="8">
    <source>
        <dbReference type="PROSITE" id="PS51667"/>
    </source>
</evidence>
<accession>A0A835D0X6</accession>
<evidence type="ECO:0000256" key="6">
    <source>
        <dbReference type="SAM" id="MobiDB-lite"/>
    </source>
</evidence>
<evidence type="ECO:0000313" key="9">
    <source>
        <dbReference type="EMBL" id="KAF8379345.1"/>
    </source>
</evidence>
<feature type="domain" description="WRC" evidence="8">
    <location>
        <begin position="113"/>
        <end position="157"/>
    </location>
</feature>
<evidence type="ECO:0000259" key="7">
    <source>
        <dbReference type="PROSITE" id="PS51666"/>
    </source>
</evidence>
<comment type="function">
    <text evidence="5">Transcription activator.</text>
</comment>
<evidence type="ECO:0000256" key="4">
    <source>
        <dbReference type="PROSITE-ProRule" id="PRU01002"/>
    </source>
</evidence>
<gene>
    <name evidence="9" type="ORF">HHK36_028779</name>
</gene>
<dbReference type="GO" id="GO:0032502">
    <property type="term" value="P:developmental process"/>
    <property type="evidence" value="ECO:0007669"/>
    <property type="project" value="InterPro"/>
</dbReference>
<comment type="caution">
    <text evidence="4">Lacks conserved residue(s) required for the propagation of feature annotation.</text>
</comment>
<dbReference type="AlphaFoldDB" id="A0A835D0X6"/>
<name>A0A835D0X6_TETSI</name>
<dbReference type="PANTHER" id="PTHR31602:SF81">
    <property type="entry name" value="GROWTH-REGULATING FACTOR 9"/>
    <property type="match status" value="1"/>
</dbReference>
<comment type="subcellular location">
    <subcellularLocation>
        <location evidence="1 5">Nucleus</location>
    </subcellularLocation>
</comment>
<comment type="similarity">
    <text evidence="2 5">Belongs to the GRF family.</text>
</comment>
<feature type="compositionally biased region" description="Low complexity" evidence="6">
    <location>
        <begin position="288"/>
        <end position="306"/>
    </location>
</feature>
<dbReference type="Proteomes" id="UP000655225">
    <property type="component" value="Unassembled WGS sequence"/>
</dbReference>
<feature type="compositionally biased region" description="Low complexity" evidence="6">
    <location>
        <begin position="162"/>
        <end position="173"/>
    </location>
</feature>
<comment type="caution">
    <text evidence="9">The sequence shown here is derived from an EMBL/GenBank/DDBJ whole genome shotgun (WGS) entry which is preliminary data.</text>
</comment>
<feature type="region of interest" description="Disordered" evidence="6">
    <location>
        <begin position="144"/>
        <end position="173"/>
    </location>
</feature>
<feature type="compositionally biased region" description="Basic residues" evidence="6">
    <location>
        <begin position="144"/>
        <end position="153"/>
    </location>
</feature>
<dbReference type="InterPro" id="IPR031137">
    <property type="entry name" value="GRF"/>
</dbReference>
<dbReference type="InterPro" id="IPR014978">
    <property type="entry name" value="Gln-Leu-Gln_QLQ"/>
</dbReference>
<dbReference type="PROSITE" id="PS51666">
    <property type="entry name" value="QLQ"/>
    <property type="match status" value="1"/>
</dbReference>
<evidence type="ECO:0000256" key="3">
    <source>
        <dbReference type="ARBA" id="ARBA00023242"/>
    </source>
</evidence>
<proteinExistence type="inferred from homology"/>
<sequence length="346" mass="38306">MEAQGPPTKIACLAESRREGGSPGLGLGLGLGLESGFGHGKCGFTFLQLQELEHQALIFKYIVAGVPVPFHLVLPIWKSVASSFTGFNGGIYLHYRSFLGHSPLCFDYRNSMEPEPGRCRRTDGKRWRCAKDVVPDQKYCERHMHRGRQRSRKHVEASQLRTTATSTTKPKETYSNVLNSNTNLSVSVSVPVSLQLMTNNNSTINNINNNSSNVSPRLGFSPKSVLQGGTYLGCSSLCSNYRNIMETEPGRCRRTDGRKWRCAKDVVVDQKYCERHMHRGSRKRVEASQPTITTTTTASNTHLSTSNPGKSQLMTTNNSNSIDDLPVWVPPQTSVLRGACKTEPSL</sequence>